<feature type="compositionally biased region" description="Basic and acidic residues" evidence="4">
    <location>
        <begin position="25"/>
        <end position="45"/>
    </location>
</feature>
<dbReference type="Gene3D" id="3.30.1370.10">
    <property type="entry name" value="K Homology domain, type 1"/>
    <property type="match status" value="1"/>
</dbReference>
<dbReference type="RefSeq" id="XP_013353841.1">
    <property type="nucleotide sequence ID" value="XM_013498387.1"/>
</dbReference>
<evidence type="ECO:0000256" key="3">
    <source>
        <dbReference type="RuleBase" id="RU367126"/>
    </source>
</evidence>
<dbReference type="GO" id="GO:0008270">
    <property type="term" value="F:zinc ion binding"/>
    <property type="evidence" value="ECO:0007669"/>
    <property type="project" value="UniProtKB-UniRule"/>
</dbReference>
<evidence type="ECO:0000259" key="5">
    <source>
        <dbReference type="SMART" id="SM00322"/>
    </source>
</evidence>
<dbReference type="GO" id="GO:0003729">
    <property type="term" value="F:mRNA binding"/>
    <property type="evidence" value="ECO:0007669"/>
    <property type="project" value="TreeGrafter"/>
</dbReference>
<keyword evidence="3" id="KW-0479">Metal-binding</keyword>
<keyword evidence="1 2" id="KW-0694">RNA-binding</keyword>
<dbReference type="Proteomes" id="UP000030744">
    <property type="component" value="Unassembled WGS sequence"/>
</dbReference>
<keyword evidence="3" id="KW-0508">mRNA splicing</keyword>
<dbReference type="SUPFAM" id="SSF54791">
    <property type="entry name" value="Eukaryotic type KH-domain (KH-domain type I)"/>
    <property type="match status" value="1"/>
</dbReference>
<comment type="subcellular location">
    <subcellularLocation>
        <location evidence="3">Nucleus</location>
    </subcellularLocation>
</comment>
<dbReference type="GO" id="GO:0000398">
    <property type="term" value="P:mRNA splicing, via spliceosome"/>
    <property type="evidence" value="ECO:0007669"/>
    <property type="project" value="UniProtKB-UniRule"/>
</dbReference>
<dbReference type="InterPro" id="IPR036612">
    <property type="entry name" value="KH_dom_type_1_sf"/>
</dbReference>
<dbReference type="PROSITE" id="PS50084">
    <property type="entry name" value="KH_TYPE_1"/>
    <property type="match status" value="1"/>
</dbReference>
<dbReference type="AlphaFoldDB" id="U6K2R5"/>
<dbReference type="PANTHER" id="PTHR11208:SF45">
    <property type="entry name" value="SPLICING FACTOR 1"/>
    <property type="match status" value="1"/>
</dbReference>
<keyword evidence="3" id="KW-0747">Spliceosome</keyword>
<dbReference type="EMBL" id="HG683156">
    <property type="protein sequence ID" value="CDJ31276.1"/>
    <property type="molecule type" value="Genomic_DNA"/>
</dbReference>
<proteinExistence type="inferred from homology"/>
<dbReference type="SMART" id="SM00322">
    <property type="entry name" value="KH"/>
    <property type="match status" value="1"/>
</dbReference>
<evidence type="ECO:0000313" key="7">
    <source>
        <dbReference type="Proteomes" id="UP000030744"/>
    </source>
</evidence>
<evidence type="ECO:0000313" key="6">
    <source>
        <dbReference type="EMBL" id="CDJ31276.1"/>
    </source>
</evidence>
<reference evidence="6" key="2">
    <citation type="submission" date="2013-10" db="EMBL/GenBank/DDBJ databases">
        <authorList>
            <person name="Aslett M."/>
        </authorList>
    </citation>
    <scope>NUCLEOTIDE SEQUENCE [LARGE SCALE GENOMIC DNA]</scope>
    <source>
        <strain evidence="6">Houghton</strain>
    </source>
</reference>
<dbReference type="InterPro" id="IPR047086">
    <property type="entry name" value="SF1-HH_sf"/>
</dbReference>
<dbReference type="GO" id="GO:0005681">
    <property type="term" value="C:spliceosomal complex"/>
    <property type="evidence" value="ECO:0007669"/>
    <property type="project" value="UniProtKB-KW"/>
</dbReference>
<keyword evidence="3" id="KW-0863">Zinc-finger</keyword>
<dbReference type="Gene3D" id="6.10.140.1790">
    <property type="match status" value="1"/>
</dbReference>
<dbReference type="GeneID" id="25381116"/>
<dbReference type="GO" id="GO:0045131">
    <property type="term" value="F:pre-mRNA branch point binding"/>
    <property type="evidence" value="ECO:0007669"/>
    <property type="project" value="UniProtKB-UniRule"/>
</dbReference>
<evidence type="ECO:0000256" key="2">
    <source>
        <dbReference type="PROSITE-ProRule" id="PRU00117"/>
    </source>
</evidence>
<dbReference type="InterPro" id="IPR055256">
    <property type="entry name" value="KH_1_KHDC4/BBP-like"/>
</dbReference>
<keyword evidence="7" id="KW-1185">Reference proteome</keyword>
<dbReference type="VEuPathDB" id="ToxoDB:EMH_0065480"/>
<protein>
    <recommendedName>
        <fullName evidence="3">Branchpoint-bridging protein</fullName>
    </recommendedName>
</protein>
<keyword evidence="3" id="KW-0862">Zinc</keyword>
<organism evidence="6 7">
    <name type="scientific">Eimeria mitis</name>
    <dbReference type="NCBI Taxonomy" id="44415"/>
    <lineage>
        <taxon>Eukaryota</taxon>
        <taxon>Sar</taxon>
        <taxon>Alveolata</taxon>
        <taxon>Apicomplexa</taxon>
        <taxon>Conoidasida</taxon>
        <taxon>Coccidia</taxon>
        <taxon>Eucoccidiorida</taxon>
        <taxon>Eimeriorina</taxon>
        <taxon>Eimeriidae</taxon>
        <taxon>Eimeria</taxon>
    </lineage>
</organism>
<comment type="function">
    <text evidence="3">Necessary for the splicing of pre-mRNA. Has a role in the recognition of the branch site (5'-UACUAAC-3'), the pyrimidine tract and the 3'-splice site at the 3'-end of introns.</text>
</comment>
<accession>U6K2R5</accession>
<keyword evidence="3" id="KW-0539">Nucleus</keyword>
<dbReference type="PANTHER" id="PTHR11208">
    <property type="entry name" value="RNA-BINDING PROTEIN RELATED"/>
    <property type="match status" value="1"/>
</dbReference>
<comment type="similarity">
    <text evidence="3">Belongs to the BBP/SF1 family.</text>
</comment>
<dbReference type="InterPro" id="IPR004087">
    <property type="entry name" value="KH_dom"/>
</dbReference>
<dbReference type="OrthoDB" id="6777263at2759"/>
<sequence length="335" mass="36377">MSMEQLMALVPLEAAMSHKEKGRKSRWEKSKKSADGSRWGSETDKPFLPPPFIDLPIGMTPLQVDRFLREQRLEELFRKLNNGILEFFDADIRPPSPPPIYDKNGGRVNTRDYPDYNFMGIIIGPRGCNHKRLEAESGCTISVRGRGTQKEGKRDHQTDEEACMPMHVHIMGDTDEAVERAVALVEPLLDPLHPAHEEFKRRGLEQLALLTSVQTTTNCSPSRSLKCAAPSAATWVTLPWTAKCDAEKGEGPREGPQGAPMGAPMEALTGALMGALMGALTGALTGALMGAPMEALMGGPMEALMGQGGIPGIHLWAAVSRTRTAGALITTGLTW</sequence>
<feature type="region of interest" description="Disordered" evidence="4">
    <location>
        <begin position="14"/>
        <end position="47"/>
    </location>
</feature>
<name>U6K2R5_9EIME</name>
<keyword evidence="3" id="KW-0507">mRNA processing</keyword>
<gene>
    <name evidence="6" type="ORF">EMH_0065480</name>
</gene>
<dbReference type="CDD" id="cd02395">
    <property type="entry name" value="KH-I_BBP"/>
    <property type="match status" value="1"/>
</dbReference>
<dbReference type="InterPro" id="IPR045071">
    <property type="entry name" value="BBP-like"/>
</dbReference>
<dbReference type="GO" id="GO:0048024">
    <property type="term" value="P:regulation of mRNA splicing, via spliceosome"/>
    <property type="evidence" value="ECO:0007669"/>
    <property type="project" value="TreeGrafter"/>
</dbReference>
<evidence type="ECO:0000256" key="1">
    <source>
        <dbReference type="ARBA" id="ARBA00022884"/>
    </source>
</evidence>
<dbReference type="Pfam" id="PF22675">
    <property type="entry name" value="KH-I_KHDC4-BBP"/>
    <property type="match status" value="1"/>
</dbReference>
<feature type="domain" description="K Homology" evidence="5">
    <location>
        <begin position="102"/>
        <end position="190"/>
    </location>
</feature>
<reference evidence="6" key="1">
    <citation type="submission" date="2013-10" db="EMBL/GenBank/DDBJ databases">
        <title>Genomic analysis of the causative agents of coccidiosis in chickens.</title>
        <authorList>
            <person name="Reid A.J."/>
            <person name="Blake D."/>
            <person name="Billington K."/>
            <person name="Browne H."/>
            <person name="Dunn M."/>
            <person name="Hung S."/>
            <person name="Kawahara F."/>
            <person name="Miranda-Saavedra D."/>
            <person name="Mourier T."/>
            <person name="Nagra H."/>
            <person name="Otto T.D."/>
            <person name="Rawlings N."/>
            <person name="Sanchez A."/>
            <person name="Sanders M."/>
            <person name="Subramaniam C."/>
            <person name="Tay Y."/>
            <person name="Dear P."/>
            <person name="Doerig C."/>
            <person name="Gruber A."/>
            <person name="Parkinson J."/>
            <person name="Shirley M."/>
            <person name="Wan K.L."/>
            <person name="Berriman M."/>
            <person name="Tomley F."/>
            <person name="Pain A."/>
        </authorList>
    </citation>
    <scope>NUCLEOTIDE SEQUENCE [LARGE SCALE GENOMIC DNA]</scope>
    <source>
        <strain evidence="6">Houghton</strain>
    </source>
</reference>
<evidence type="ECO:0000256" key="4">
    <source>
        <dbReference type="SAM" id="MobiDB-lite"/>
    </source>
</evidence>